<dbReference type="GO" id="GO:0006352">
    <property type="term" value="P:DNA-templated transcription initiation"/>
    <property type="evidence" value="ECO:0007669"/>
    <property type="project" value="InterPro"/>
</dbReference>
<reference evidence="9 10" key="1">
    <citation type="submission" date="2010-05" db="EMBL/GenBank/DDBJ databases">
        <authorList>
            <person name="Muzny D."/>
            <person name="Qin X."/>
            <person name="Buhay C."/>
            <person name="Dugan-Rocha S."/>
            <person name="Ding Y."/>
            <person name="Chen G."/>
            <person name="Hawes A."/>
            <person name="Holder M."/>
            <person name="Jhangiani S."/>
            <person name="Johnson A."/>
            <person name="Khan Z."/>
            <person name="Li Z."/>
            <person name="Liu W."/>
            <person name="Liu X."/>
            <person name="Perez L."/>
            <person name="Shen H."/>
            <person name="Wang Q."/>
            <person name="Watt J."/>
            <person name="Xi L."/>
            <person name="Xin Y."/>
            <person name="Zhou J."/>
            <person name="Deng J."/>
            <person name="Jiang H."/>
            <person name="Liu Y."/>
            <person name="Qu J."/>
            <person name="Song X.-Z."/>
            <person name="Zhang L."/>
            <person name="Villasana D."/>
            <person name="Johnson A."/>
            <person name="Liu J."/>
            <person name="Liyanage D."/>
            <person name="Lorensuhewa L."/>
            <person name="Robinson T."/>
            <person name="Song A."/>
            <person name="Song B.-B."/>
            <person name="Dinh H."/>
            <person name="Thornton R."/>
            <person name="Coyle M."/>
            <person name="Francisco L."/>
            <person name="Jackson L."/>
            <person name="Javaid M."/>
            <person name="Korchina V."/>
            <person name="Kovar C."/>
            <person name="Mata R."/>
            <person name="Mathew T."/>
            <person name="Ngo R."/>
            <person name="Nguyen L."/>
            <person name="Nguyen N."/>
            <person name="Okwuonu G."/>
            <person name="Ongeri F."/>
            <person name="Pham C."/>
            <person name="Simmons D."/>
            <person name="Wilczek-Boney K."/>
            <person name="Hale W."/>
            <person name="Jakkamsetti A."/>
            <person name="Pham P."/>
            <person name="Ruth R."/>
            <person name="San Lucas F."/>
            <person name="Warren J."/>
            <person name="Zhang J."/>
            <person name="Zhao Z."/>
            <person name="Zhou C."/>
            <person name="Zhu D."/>
            <person name="Lee S."/>
            <person name="Bess C."/>
            <person name="Blankenburg K."/>
            <person name="Forbes L."/>
            <person name="Fu Q."/>
            <person name="Gubbala S."/>
            <person name="Hirani K."/>
            <person name="Jayaseelan J.C."/>
            <person name="Lara F."/>
            <person name="Munidasa M."/>
            <person name="Palculict T."/>
            <person name="Patil S."/>
            <person name="Pu L.-L."/>
            <person name="Saada N."/>
            <person name="Tang L."/>
            <person name="Weissenberger G."/>
            <person name="Zhu Y."/>
            <person name="Hemphill L."/>
            <person name="Shang Y."/>
            <person name="Youmans B."/>
            <person name="Ayvaz T."/>
            <person name="Ross M."/>
            <person name="Santibanez J."/>
            <person name="Aqrawi P."/>
            <person name="Gross S."/>
            <person name="Joshi V."/>
            <person name="Fowler G."/>
            <person name="Nazareth L."/>
            <person name="Reid J."/>
            <person name="Worley K."/>
            <person name="Petrosino J."/>
            <person name="Highlander S."/>
            <person name="Gibbs R."/>
        </authorList>
    </citation>
    <scope>NUCLEOTIDE SEQUENCE [LARGE SCALE GENOMIC DNA]</scope>
    <source>
        <strain evidence="9 10">MN8</strain>
    </source>
</reference>
<comment type="similarity">
    <text evidence="1">Belongs to the sigma-70 factor family.</text>
</comment>
<dbReference type="InterPro" id="IPR007627">
    <property type="entry name" value="RNA_pol_sigma70_r2"/>
</dbReference>
<evidence type="ECO:0000313" key="10">
    <source>
        <dbReference type="Proteomes" id="UP000003455"/>
    </source>
</evidence>
<keyword evidence="5" id="KW-0238">DNA-binding</keyword>
<dbReference type="InterPro" id="IPR016032">
    <property type="entry name" value="Sig_transdc_resp-reg_C-effctor"/>
</dbReference>
<dbReference type="Proteomes" id="UP000003455">
    <property type="component" value="Chromosome"/>
</dbReference>
<accession>A0A0E1XAG8</accession>
<name>A0A0E1XAG8_STAAU</name>
<dbReference type="EMBL" id="ACJA02000003">
    <property type="protein sequence ID" value="EFH95590.1"/>
    <property type="molecule type" value="Genomic_DNA"/>
</dbReference>
<keyword evidence="4" id="KW-0731">Sigma factor</keyword>
<proteinExistence type="inferred from homology"/>
<gene>
    <name evidence="9" type="ORF">HMPREF0769_11800</name>
</gene>
<evidence type="ECO:0000256" key="7">
    <source>
        <dbReference type="ARBA" id="ARBA00024701"/>
    </source>
</evidence>
<keyword evidence="6" id="KW-0804">Transcription</keyword>
<dbReference type="Gene3D" id="1.10.1740.10">
    <property type="match status" value="1"/>
</dbReference>
<dbReference type="AlphaFoldDB" id="A0A0E1XAG8"/>
<dbReference type="SUPFAM" id="SSF88946">
    <property type="entry name" value="Sigma2 domain of RNA polymerase sigma factors"/>
    <property type="match status" value="1"/>
</dbReference>
<dbReference type="RefSeq" id="WP_000872867.1">
    <property type="nucleotide sequence ID" value="NZ_CM000952.1"/>
</dbReference>
<evidence type="ECO:0000256" key="5">
    <source>
        <dbReference type="ARBA" id="ARBA00023125"/>
    </source>
</evidence>
<feature type="domain" description="RNA polymerase sigma-70 region 2" evidence="8">
    <location>
        <begin position="26"/>
        <end position="92"/>
    </location>
</feature>
<dbReference type="HOGENOM" id="CLU_120026_0_0_9"/>
<evidence type="ECO:0000259" key="8">
    <source>
        <dbReference type="Pfam" id="PF04542"/>
    </source>
</evidence>
<protein>
    <recommendedName>
        <fullName evidence="2">RNA polymerase sigma factor SigS</fullName>
    </recommendedName>
</protein>
<comment type="caution">
    <text evidence="9">The sequence shown here is derived from an EMBL/GenBank/DDBJ whole genome shotgun (WGS) entry which is preliminary data.</text>
</comment>
<dbReference type="InterPro" id="IPR039425">
    <property type="entry name" value="RNA_pol_sigma-70-like"/>
</dbReference>
<dbReference type="SUPFAM" id="SSF46894">
    <property type="entry name" value="C-terminal effector domain of the bipartite response regulators"/>
    <property type="match status" value="1"/>
</dbReference>
<dbReference type="InterPro" id="IPR013325">
    <property type="entry name" value="RNA_pol_sigma_r2"/>
</dbReference>
<comment type="function">
    <text evidence="7">Sigma factors are initiation factors that promote the attachment of RNA polymerase to specific initiation sites and are then released. Sigma-S contributes to the protection against external stress, thus playing a role in cellular fitness and survival.</text>
</comment>
<dbReference type="GO" id="GO:0016987">
    <property type="term" value="F:sigma factor activity"/>
    <property type="evidence" value="ECO:0007669"/>
    <property type="project" value="UniProtKB-KW"/>
</dbReference>
<sequence length="189" mass="23112">MKYDLTTQDSTIKRNNAINDKDFEKLVMDLQPLIIRRIKTFGFNHYDLEDLYQEILIRMYRSVQTFDFSAEQPFTNYVQCLITSVKYDYLRKYLATNKRMDNLINEYRVTYPCAIKRYDVENNYLNKLAIKELIRQFKYLSAFEKDVMYLMCEQYKPREIAQLMHVKEKVIYNAIQRCKNKIKRYFKMI</sequence>
<dbReference type="PANTHER" id="PTHR43133">
    <property type="entry name" value="RNA POLYMERASE ECF-TYPE SIGMA FACTO"/>
    <property type="match status" value="1"/>
</dbReference>
<dbReference type="InterPro" id="IPR014284">
    <property type="entry name" value="RNA_pol_sigma-70_dom"/>
</dbReference>
<evidence type="ECO:0000256" key="2">
    <source>
        <dbReference type="ARBA" id="ARBA00021245"/>
    </source>
</evidence>
<dbReference type="NCBIfam" id="TIGR02937">
    <property type="entry name" value="sigma70-ECF"/>
    <property type="match status" value="1"/>
</dbReference>
<organism evidence="9 10">
    <name type="scientific">Staphylococcus aureus subsp. aureus MN8</name>
    <dbReference type="NCBI Taxonomy" id="548470"/>
    <lineage>
        <taxon>Bacteria</taxon>
        <taxon>Bacillati</taxon>
        <taxon>Bacillota</taxon>
        <taxon>Bacilli</taxon>
        <taxon>Bacillales</taxon>
        <taxon>Staphylococcaceae</taxon>
        <taxon>Staphylococcus</taxon>
    </lineage>
</organism>
<keyword evidence="3" id="KW-0805">Transcription regulation</keyword>
<dbReference type="PANTHER" id="PTHR43133:SF8">
    <property type="entry name" value="RNA POLYMERASE SIGMA FACTOR HI_1459-RELATED"/>
    <property type="match status" value="1"/>
</dbReference>
<evidence type="ECO:0000256" key="4">
    <source>
        <dbReference type="ARBA" id="ARBA00023082"/>
    </source>
</evidence>
<evidence type="ECO:0000256" key="6">
    <source>
        <dbReference type="ARBA" id="ARBA00023163"/>
    </source>
</evidence>
<evidence type="ECO:0000313" key="9">
    <source>
        <dbReference type="EMBL" id="EFH95590.1"/>
    </source>
</evidence>
<evidence type="ECO:0000256" key="1">
    <source>
        <dbReference type="ARBA" id="ARBA00007788"/>
    </source>
</evidence>
<dbReference type="Pfam" id="PF04542">
    <property type="entry name" value="Sigma70_r2"/>
    <property type="match status" value="1"/>
</dbReference>
<dbReference type="GO" id="GO:0003677">
    <property type="term" value="F:DNA binding"/>
    <property type="evidence" value="ECO:0007669"/>
    <property type="project" value="UniProtKB-KW"/>
</dbReference>
<evidence type="ECO:0000256" key="3">
    <source>
        <dbReference type="ARBA" id="ARBA00023015"/>
    </source>
</evidence>